<dbReference type="Pfam" id="PF00831">
    <property type="entry name" value="Ribosomal_L29"/>
    <property type="match status" value="1"/>
</dbReference>
<protein>
    <recommendedName>
        <fullName evidence="4 5">Large ribosomal subunit protein uL29</fullName>
    </recommendedName>
</protein>
<reference evidence="6 7" key="1">
    <citation type="journal article" date="2016" name="Nat. Commun.">
        <title>Thousands of microbial genomes shed light on interconnected biogeochemical processes in an aquifer system.</title>
        <authorList>
            <person name="Anantharaman K."/>
            <person name="Brown C.T."/>
            <person name="Hug L.A."/>
            <person name="Sharon I."/>
            <person name="Castelle C.J."/>
            <person name="Probst A.J."/>
            <person name="Thomas B.C."/>
            <person name="Singh A."/>
            <person name="Wilkins M.J."/>
            <person name="Karaoz U."/>
            <person name="Brodie E.L."/>
            <person name="Williams K.H."/>
            <person name="Hubbard S.S."/>
            <person name="Banfield J.F."/>
        </authorList>
    </citation>
    <scope>NUCLEOTIDE SEQUENCE [LARGE SCALE GENOMIC DNA]</scope>
</reference>
<name>A0A1F7WPL5_9BACT</name>
<evidence type="ECO:0000256" key="2">
    <source>
        <dbReference type="ARBA" id="ARBA00022980"/>
    </source>
</evidence>
<comment type="caution">
    <text evidence="6">The sequence shown here is derived from an EMBL/GenBank/DDBJ whole genome shotgun (WGS) entry which is preliminary data.</text>
</comment>
<evidence type="ECO:0000256" key="1">
    <source>
        <dbReference type="ARBA" id="ARBA00009254"/>
    </source>
</evidence>
<dbReference type="EMBL" id="MGFK01000006">
    <property type="protein sequence ID" value="OGM04773.1"/>
    <property type="molecule type" value="Genomic_DNA"/>
</dbReference>
<evidence type="ECO:0000256" key="3">
    <source>
        <dbReference type="ARBA" id="ARBA00023274"/>
    </source>
</evidence>
<dbReference type="InterPro" id="IPR036049">
    <property type="entry name" value="Ribosomal_uL29_sf"/>
</dbReference>
<evidence type="ECO:0000256" key="5">
    <source>
        <dbReference type="HAMAP-Rule" id="MF_00374"/>
    </source>
</evidence>
<dbReference type="InterPro" id="IPR018254">
    <property type="entry name" value="Ribosomal_uL29_CS"/>
</dbReference>
<dbReference type="InterPro" id="IPR001854">
    <property type="entry name" value="Ribosomal_uL29"/>
</dbReference>
<dbReference type="PROSITE" id="PS00579">
    <property type="entry name" value="RIBOSOMAL_L29"/>
    <property type="match status" value="1"/>
</dbReference>
<organism evidence="6 7">
    <name type="scientific">Candidatus Woesebacteria bacterium GWA1_42_12</name>
    <dbReference type="NCBI Taxonomy" id="1802472"/>
    <lineage>
        <taxon>Bacteria</taxon>
        <taxon>Candidatus Woeseibacteriota</taxon>
    </lineage>
</organism>
<dbReference type="GO" id="GO:0003735">
    <property type="term" value="F:structural constituent of ribosome"/>
    <property type="evidence" value="ECO:0007669"/>
    <property type="project" value="InterPro"/>
</dbReference>
<keyword evidence="3 5" id="KW-0687">Ribonucleoprotein</keyword>
<dbReference type="GO" id="GO:0006412">
    <property type="term" value="P:translation"/>
    <property type="evidence" value="ECO:0007669"/>
    <property type="project" value="UniProtKB-UniRule"/>
</dbReference>
<dbReference type="HAMAP" id="MF_00374">
    <property type="entry name" value="Ribosomal_uL29"/>
    <property type="match status" value="1"/>
</dbReference>
<dbReference type="Proteomes" id="UP000177091">
    <property type="component" value="Unassembled WGS sequence"/>
</dbReference>
<proteinExistence type="inferred from homology"/>
<evidence type="ECO:0000313" key="6">
    <source>
        <dbReference type="EMBL" id="OGM04773.1"/>
    </source>
</evidence>
<dbReference type="Gene3D" id="1.10.287.310">
    <property type="match status" value="1"/>
</dbReference>
<sequence>MKKKDVETLRGKEVAEIKKALAGKRADLIKAQVEMYGGKEKNLKKAKNLRREVAQMLTIIKEREILERESKKE</sequence>
<keyword evidence="2 5" id="KW-0689">Ribosomal protein</keyword>
<accession>A0A1F7WPL5</accession>
<dbReference type="GO" id="GO:1990904">
    <property type="term" value="C:ribonucleoprotein complex"/>
    <property type="evidence" value="ECO:0007669"/>
    <property type="project" value="UniProtKB-KW"/>
</dbReference>
<gene>
    <name evidence="5" type="primary">rpmC</name>
    <name evidence="6" type="ORF">A2112_02455</name>
</gene>
<dbReference type="AlphaFoldDB" id="A0A1F7WPL5"/>
<dbReference type="GO" id="GO:0005840">
    <property type="term" value="C:ribosome"/>
    <property type="evidence" value="ECO:0007669"/>
    <property type="project" value="UniProtKB-KW"/>
</dbReference>
<evidence type="ECO:0000256" key="4">
    <source>
        <dbReference type="ARBA" id="ARBA00035204"/>
    </source>
</evidence>
<dbReference type="NCBIfam" id="TIGR00012">
    <property type="entry name" value="L29"/>
    <property type="match status" value="1"/>
</dbReference>
<comment type="similarity">
    <text evidence="1 5">Belongs to the universal ribosomal protein uL29 family.</text>
</comment>
<dbReference type="SUPFAM" id="SSF46561">
    <property type="entry name" value="Ribosomal protein L29 (L29p)"/>
    <property type="match status" value="1"/>
</dbReference>
<evidence type="ECO:0000313" key="7">
    <source>
        <dbReference type="Proteomes" id="UP000177091"/>
    </source>
</evidence>